<organism evidence="1 2">
    <name type="scientific">Coregonus suidteri</name>
    <dbReference type="NCBI Taxonomy" id="861788"/>
    <lineage>
        <taxon>Eukaryota</taxon>
        <taxon>Metazoa</taxon>
        <taxon>Chordata</taxon>
        <taxon>Craniata</taxon>
        <taxon>Vertebrata</taxon>
        <taxon>Euteleostomi</taxon>
        <taxon>Actinopterygii</taxon>
        <taxon>Neopterygii</taxon>
        <taxon>Teleostei</taxon>
        <taxon>Protacanthopterygii</taxon>
        <taxon>Salmoniformes</taxon>
        <taxon>Salmonidae</taxon>
        <taxon>Coregoninae</taxon>
        <taxon>Coregonus</taxon>
    </lineage>
</organism>
<proteinExistence type="predicted"/>
<accession>A0AAN8KU07</accession>
<dbReference type="Proteomes" id="UP001356427">
    <property type="component" value="Unassembled WGS sequence"/>
</dbReference>
<dbReference type="AlphaFoldDB" id="A0AAN8KU07"/>
<evidence type="ECO:0000313" key="1">
    <source>
        <dbReference type="EMBL" id="KAK6297447.1"/>
    </source>
</evidence>
<reference evidence="1 2" key="1">
    <citation type="submission" date="2021-04" db="EMBL/GenBank/DDBJ databases">
        <authorList>
            <person name="De Guttry C."/>
            <person name="Zahm M."/>
            <person name="Klopp C."/>
            <person name="Cabau C."/>
            <person name="Louis A."/>
            <person name="Berthelot C."/>
            <person name="Parey E."/>
            <person name="Roest Crollius H."/>
            <person name="Montfort J."/>
            <person name="Robinson-Rechavi M."/>
            <person name="Bucao C."/>
            <person name="Bouchez O."/>
            <person name="Gislard M."/>
            <person name="Lluch J."/>
            <person name="Milhes M."/>
            <person name="Lampietro C."/>
            <person name="Lopez Roques C."/>
            <person name="Donnadieu C."/>
            <person name="Braasch I."/>
            <person name="Desvignes T."/>
            <person name="Postlethwait J."/>
            <person name="Bobe J."/>
            <person name="Wedekind C."/>
            <person name="Guiguen Y."/>
        </authorList>
    </citation>
    <scope>NUCLEOTIDE SEQUENCE [LARGE SCALE GENOMIC DNA]</scope>
    <source>
        <strain evidence="1">Cs_M1</strain>
        <tissue evidence="1">Blood</tissue>
    </source>
</reference>
<evidence type="ECO:0000313" key="2">
    <source>
        <dbReference type="Proteomes" id="UP001356427"/>
    </source>
</evidence>
<gene>
    <name evidence="1" type="ORF">J4Q44_G00320300</name>
</gene>
<protein>
    <submittedName>
        <fullName evidence="1">Uncharacterized protein</fullName>
    </submittedName>
</protein>
<sequence>MCMPALQNRIPILKSHRPSSGTGMAAEIIGQEDLERAARRQEERLAEMAQLQELSFEERGEVLELSATWSDF</sequence>
<dbReference type="EMBL" id="JAGTTL010000031">
    <property type="protein sequence ID" value="KAK6297447.1"/>
    <property type="molecule type" value="Genomic_DNA"/>
</dbReference>
<comment type="caution">
    <text evidence="1">The sequence shown here is derived from an EMBL/GenBank/DDBJ whole genome shotgun (WGS) entry which is preliminary data.</text>
</comment>
<name>A0AAN8KU07_9TELE</name>
<keyword evidence="2" id="KW-1185">Reference proteome</keyword>